<dbReference type="InParanoid" id="D8PRM4"/>
<organism evidence="3">
    <name type="scientific">Schizophyllum commune (strain H4-8 / FGSC 9210)</name>
    <name type="common">Split gill fungus</name>
    <dbReference type="NCBI Taxonomy" id="578458"/>
    <lineage>
        <taxon>Eukaryota</taxon>
        <taxon>Fungi</taxon>
        <taxon>Dikarya</taxon>
        <taxon>Basidiomycota</taxon>
        <taxon>Agaricomycotina</taxon>
        <taxon>Agaricomycetes</taxon>
        <taxon>Agaricomycetidae</taxon>
        <taxon>Agaricales</taxon>
        <taxon>Schizophyllaceae</taxon>
        <taxon>Schizophyllum</taxon>
    </lineage>
</organism>
<dbReference type="KEGG" id="scm:SCHCO_02599201"/>
<dbReference type="Pfam" id="PF12937">
    <property type="entry name" value="F-box-like"/>
    <property type="match status" value="1"/>
</dbReference>
<dbReference type="Proteomes" id="UP000007431">
    <property type="component" value="Unassembled WGS sequence"/>
</dbReference>
<dbReference type="InterPro" id="IPR001810">
    <property type="entry name" value="F-box_dom"/>
</dbReference>
<dbReference type="SMART" id="SM00256">
    <property type="entry name" value="FBOX"/>
    <property type="match status" value="2"/>
</dbReference>
<dbReference type="Pfam" id="PF00646">
    <property type="entry name" value="F-box"/>
    <property type="match status" value="1"/>
</dbReference>
<dbReference type="SUPFAM" id="SSF82171">
    <property type="entry name" value="DPP6 N-terminal domain-like"/>
    <property type="match status" value="1"/>
</dbReference>
<dbReference type="OrthoDB" id="3174109at2759"/>
<dbReference type="AlphaFoldDB" id="D8PRM4"/>
<dbReference type="eggNOG" id="ENOG502SJQ6">
    <property type="taxonomic scope" value="Eukaryota"/>
</dbReference>
<dbReference type="GeneID" id="9597836"/>
<evidence type="ECO:0000313" key="3">
    <source>
        <dbReference type="Proteomes" id="UP000007431"/>
    </source>
</evidence>
<sequence length="1213" mass="136091">MGLLSMPNELLVRSLTLLSYADLARCAMYAFLLGLTGMQDGVGAEGVAARLAKLRQYQKARSKPLENATATIQPLPEECIEESSGNIVAYVDCAEDADDTVIHLVQLPSPLRGVESRRWTIFCSDSVTAFSVESSMDLLVVVIERAGEPHPRAQKPSWTCELPDAYAPNVSILIIEDKLAMDFVHGTTTASSSFRLWNWETGEQYSLPAIAREGACCFLDSQHIAVLAEPANDPSCKKTRTAAFDILRLKSPSDVRRVVRLCLPRYKKWSRPGLLEWVSDQRPASCDYNRTRNALSAGCFAAGPCARIVGLRVPSHDCFEETPLFIMSVTKLLRLTVGWEDWGPRTTRLFLHHESTYMSIRVTRYVLQRTPLAHRPGFFVFDFGCDKFRAEQGDEQFERSGARVTASTRDTSKYFDGPITTHLPYHSLVHHLDEDTWNRCDLTTVREIDDGVIVGQLDHEEMDAACTSTLLWGWLSRTMSTTLVDSEVLCCSLPTELLVQSLKLLPHDDLARLMMVCTGLRDVIRETASLQYAFLLGLNGMQDGAGAMDTATRLARLRQYETDMRQLRFSATIIPIPARDPIYKVAGDTIAYMTDDEGTKRLDFVRTPSHLRGVGDTIKWRVDCPVGIREFFIEPSQNLLVVLRIHSLWNWQTGEAYAYRTAAKDKFMRWVWDGVPASRDHECTDRNSSTSGCFASRPHSRPLGLQISSGRSTTPFVGVLSIDDGVVLVQILHYLDAVDIARCRAVCRVLCGAIDGTPTLWYKQKLGMHNMVNGGDQHETLLADRVQRAERYVKAWRSLEWSTETRIPFGGNLWEIAGGVVACTTSAGSGEISFTQLPSPLRDIERKTWRLTLRHVPRDFTIDPSQDLLVSIHSERQNEYDVHLLSMSTGEQHPAAQISPLVYKTNRTPVQYELLVYEDRLGILFVSNDEAARFNVWDWKTGQEYRPPFQDAFITSACFLDANTVMATAYTHQITAPNNVFLKVVDITTPDAPMPISHLQFPIMHPNTDAMADLIWDSPPTWEGGVPPIGCFAHTRTRLIGIAMSAWVMTVDLAAGPAARRVPLMFILSISEILARLPRRETASFPVSVSWEDWGTHAAHIFDRETSQVWVCYVRGPRYALLDELPLDAPPSAYTVYDFSPGPTRAETAELKGSFYEDRDVFVDPVKACLPCRKIQGRIPLRPNMPEFMSVMLADDGVVFVSDSGEEFWAWTS</sequence>
<evidence type="ECO:0000313" key="2">
    <source>
        <dbReference type="EMBL" id="EFJ03174.1"/>
    </source>
</evidence>
<gene>
    <name evidence="2" type="ORF">SCHCODRAFT_230727</name>
</gene>
<dbReference type="PROSITE" id="PS50181">
    <property type="entry name" value="FBOX"/>
    <property type="match status" value="1"/>
</dbReference>
<feature type="domain" description="F-box" evidence="1">
    <location>
        <begin position="487"/>
        <end position="535"/>
    </location>
</feature>
<accession>D8PRM4</accession>
<reference evidence="2 3" key="1">
    <citation type="journal article" date="2010" name="Nat. Biotechnol.">
        <title>Genome sequence of the model mushroom Schizophyllum commune.</title>
        <authorList>
            <person name="Ohm R.A."/>
            <person name="de Jong J.F."/>
            <person name="Lugones L.G."/>
            <person name="Aerts A."/>
            <person name="Kothe E."/>
            <person name="Stajich J.E."/>
            <person name="de Vries R.P."/>
            <person name="Record E."/>
            <person name="Levasseur A."/>
            <person name="Baker S.E."/>
            <person name="Bartholomew K.A."/>
            <person name="Coutinho P.M."/>
            <person name="Erdmann S."/>
            <person name="Fowler T.J."/>
            <person name="Gathman A.C."/>
            <person name="Lombard V."/>
            <person name="Henrissat B."/>
            <person name="Knabe N."/>
            <person name="Kuees U."/>
            <person name="Lilly W.W."/>
            <person name="Lindquist E."/>
            <person name="Lucas S."/>
            <person name="Magnuson J.K."/>
            <person name="Piumi F."/>
            <person name="Raudaskoski M."/>
            <person name="Salamov A."/>
            <person name="Schmutz J."/>
            <person name="Schwarze F.W.M.R."/>
            <person name="vanKuyk P.A."/>
            <person name="Horton J.S."/>
            <person name="Grigoriev I.V."/>
            <person name="Woesten H.A.B."/>
        </authorList>
    </citation>
    <scope>NUCLEOTIDE SEQUENCE [LARGE SCALE GENOMIC DNA]</scope>
    <source>
        <strain evidence="3">H4-8 / FGSC 9210</strain>
    </source>
</reference>
<dbReference type="InterPro" id="IPR036047">
    <property type="entry name" value="F-box-like_dom_sf"/>
</dbReference>
<evidence type="ECO:0000259" key="1">
    <source>
        <dbReference type="PROSITE" id="PS50181"/>
    </source>
</evidence>
<dbReference type="HOGENOM" id="CLU_269494_0_0_1"/>
<proteinExistence type="predicted"/>
<name>D8PRM4_SCHCM</name>
<dbReference type="RefSeq" id="XP_003038076.1">
    <property type="nucleotide sequence ID" value="XM_003038030.1"/>
</dbReference>
<dbReference type="SUPFAM" id="SSF81383">
    <property type="entry name" value="F-box domain"/>
    <property type="match status" value="2"/>
</dbReference>
<dbReference type="VEuPathDB" id="FungiDB:SCHCODRAFT_02599201"/>
<keyword evidence="3" id="KW-1185">Reference proteome</keyword>
<protein>
    <recommendedName>
        <fullName evidence="1">F-box domain-containing protein</fullName>
    </recommendedName>
</protein>
<dbReference type="EMBL" id="GL377302">
    <property type="protein sequence ID" value="EFJ03174.1"/>
    <property type="molecule type" value="Genomic_DNA"/>
</dbReference>